<evidence type="ECO:0000313" key="6">
    <source>
        <dbReference type="Proteomes" id="UP000602759"/>
    </source>
</evidence>
<dbReference type="PROSITE" id="PS00329">
    <property type="entry name" value="HSP70_2"/>
    <property type="match status" value="1"/>
</dbReference>
<protein>
    <submittedName>
        <fullName evidence="5">Hsp70 family protein</fullName>
    </submittedName>
</protein>
<dbReference type="PRINTS" id="PR00301">
    <property type="entry name" value="HEATSHOCK70"/>
</dbReference>
<dbReference type="Gene3D" id="2.60.34.10">
    <property type="entry name" value="Substrate Binding Domain Of DNAk, Chain A, domain 1"/>
    <property type="match status" value="1"/>
</dbReference>
<sequence length="509" mass="56173">MIIGIDLGTTYSLGATLNVDHQPILLPDNTDKNGLYTPSVLHINGNNAFVGQSVMHMLEQNPDLSVIRFFKRSLGENKPLHMDGQGDVWYAESVAALVLKKIKYDAEIYASNTVEGAVITIPAHFSDAQRKSVLHAAKMIDLSVLGLVEEPVAAAMHYGISNKASDQNILVYDLGGGTFDATVLSMSDRAFKVLSKDGLTDLGGKEFDEAIAGIVYQQFEKSLGRPVEFSGRKAQQLRVFSEEVKIELSSPGTQYVSRMCLLGDDNIEVFISRKEFERAITSHVERTLKILRRCIASANLQEEDIDVLLLVGGSSMVPFIQQHIKATMPKLADKIRFQDPMKAVVYGAAIYARMLSGKDQPGNNMDIPSELKGVTGYNLAVRAIDSESGRTILDIIIPKNRPIPLKVKKTYYTGPNNDGKMRIELVQFIEDNDVKTMGILNVGPLPTHEANYPIEITLEYTEDSVVVLQAYDPKTGRELEKTFGKEGMGANYLATQKKLVQKAFINNVI</sequence>
<comment type="caution">
    <text evidence="5">The sequence shown here is derived from an EMBL/GenBank/DDBJ whole genome shotgun (WGS) entry which is preliminary data.</text>
</comment>
<evidence type="ECO:0000256" key="3">
    <source>
        <dbReference type="ARBA" id="ARBA00022840"/>
    </source>
</evidence>
<dbReference type="Proteomes" id="UP000602759">
    <property type="component" value="Unassembled WGS sequence"/>
</dbReference>
<keyword evidence="2 4" id="KW-0547">Nucleotide-binding</keyword>
<evidence type="ECO:0000313" key="5">
    <source>
        <dbReference type="EMBL" id="MBD1433902.1"/>
    </source>
</evidence>
<organism evidence="5 6">
    <name type="scientific">Sphingobacterium micropteri</name>
    <dbReference type="NCBI Taxonomy" id="2763501"/>
    <lineage>
        <taxon>Bacteria</taxon>
        <taxon>Pseudomonadati</taxon>
        <taxon>Bacteroidota</taxon>
        <taxon>Sphingobacteriia</taxon>
        <taxon>Sphingobacteriales</taxon>
        <taxon>Sphingobacteriaceae</taxon>
        <taxon>Sphingobacterium</taxon>
    </lineage>
</organism>
<dbReference type="InterPro" id="IPR029047">
    <property type="entry name" value="HSP70_peptide-bd_sf"/>
</dbReference>
<reference evidence="5 6" key="1">
    <citation type="submission" date="2020-08" db="EMBL/GenBank/DDBJ databases">
        <title>Sphingobacterium sp. DN00404 isolated from aquaculture water.</title>
        <authorList>
            <person name="Zhang M."/>
        </authorList>
    </citation>
    <scope>NUCLEOTIDE SEQUENCE [LARGE SCALE GENOMIC DNA]</scope>
    <source>
        <strain evidence="5 6">DN00404</strain>
    </source>
</reference>
<evidence type="ECO:0000256" key="1">
    <source>
        <dbReference type="ARBA" id="ARBA00007381"/>
    </source>
</evidence>
<name>A0ABR7YRH8_9SPHI</name>
<dbReference type="SUPFAM" id="SSF100920">
    <property type="entry name" value="Heat shock protein 70kD (HSP70), peptide-binding domain"/>
    <property type="match status" value="1"/>
</dbReference>
<proteinExistence type="inferred from homology"/>
<gene>
    <name evidence="5" type="ORF">H8B06_13775</name>
</gene>
<dbReference type="RefSeq" id="WP_190994845.1">
    <property type="nucleotide sequence ID" value="NZ_JACOIK010000009.1"/>
</dbReference>
<accession>A0ABR7YRH8</accession>
<dbReference type="InterPro" id="IPR018181">
    <property type="entry name" value="Heat_shock_70_CS"/>
</dbReference>
<keyword evidence="6" id="KW-1185">Reference proteome</keyword>
<evidence type="ECO:0000256" key="4">
    <source>
        <dbReference type="RuleBase" id="RU003322"/>
    </source>
</evidence>
<evidence type="ECO:0000256" key="2">
    <source>
        <dbReference type="ARBA" id="ARBA00022741"/>
    </source>
</evidence>
<comment type="similarity">
    <text evidence="1 4">Belongs to the heat shock protein 70 family.</text>
</comment>
<dbReference type="CDD" id="cd24029">
    <property type="entry name" value="ASKHA_NBD_HSP70_DnaK_HscA_HscC"/>
    <property type="match status" value="1"/>
</dbReference>
<dbReference type="PROSITE" id="PS00297">
    <property type="entry name" value="HSP70_1"/>
    <property type="match status" value="1"/>
</dbReference>
<dbReference type="PROSITE" id="PS01036">
    <property type="entry name" value="HSP70_3"/>
    <property type="match status" value="1"/>
</dbReference>
<dbReference type="Gene3D" id="3.30.420.40">
    <property type="match status" value="2"/>
</dbReference>
<dbReference type="EMBL" id="JACOIK010000009">
    <property type="protein sequence ID" value="MBD1433902.1"/>
    <property type="molecule type" value="Genomic_DNA"/>
</dbReference>
<dbReference type="SUPFAM" id="SSF53067">
    <property type="entry name" value="Actin-like ATPase domain"/>
    <property type="match status" value="2"/>
</dbReference>
<dbReference type="InterPro" id="IPR043129">
    <property type="entry name" value="ATPase_NBD"/>
</dbReference>
<dbReference type="Gene3D" id="3.90.640.10">
    <property type="entry name" value="Actin, Chain A, domain 4"/>
    <property type="match status" value="1"/>
</dbReference>
<dbReference type="Pfam" id="PF00012">
    <property type="entry name" value="HSP70"/>
    <property type="match status" value="2"/>
</dbReference>
<dbReference type="InterPro" id="IPR013126">
    <property type="entry name" value="Hsp_70_fam"/>
</dbReference>
<dbReference type="PANTHER" id="PTHR19375">
    <property type="entry name" value="HEAT SHOCK PROTEIN 70KDA"/>
    <property type="match status" value="1"/>
</dbReference>
<keyword evidence="3 4" id="KW-0067">ATP-binding</keyword>